<evidence type="ECO:0000256" key="3">
    <source>
        <dbReference type="ARBA" id="ARBA00022679"/>
    </source>
</evidence>
<dbReference type="FunFam" id="1.10.510.10:FF:000129">
    <property type="entry name" value="cysteine-rich receptor-like protein kinase 10"/>
    <property type="match status" value="1"/>
</dbReference>
<dbReference type="Pfam" id="PF01657">
    <property type="entry name" value="Stress-antifung"/>
    <property type="match status" value="2"/>
</dbReference>
<reference evidence="20" key="2">
    <citation type="journal article" date="2018" name="BMC Genomics">
        <title>A manually annotated Actinidia chinensis var. chinensis (kiwifruit) genome highlights the challenges associated with draft genomes and gene prediction in plants.</title>
        <authorList>
            <person name="Pilkington S.M."/>
            <person name="Crowhurst R."/>
            <person name="Hilario E."/>
            <person name="Nardozza S."/>
            <person name="Fraser L."/>
            <person name="Peng Y."/>
            <person name="Gunaseelan K."/>
            <person name="Simpson R."/>
            <person name="Tahir J."/>
            <person name="Deroles S.C."/>
            <person name="Templeton K."/>
            <person name="Luo Z."/>
            <person name="Davy M."/>
            <person name="Cheng C."/>
            <person name="McNeilage M."/>
            <person name="Scaglione D."/>
            <person name="Liu Y."/>
            <person name="Zhang Q."/>
            <person name="Datson P."/>
            <person name="De Silva N."/>
            <person name="Gardiner S.E."/>
            <person name="Bassett H."/>
            <person name="Chagne D."/>
            <person name="McCallum J."/>
            <person name="Dzierzon H."/>
            <person name="Deng C."/>
            <person name="Wang Y.Y."/>
            <person name="Barron L."/>
            <person name="Manako K."/>
            <person name="Bowen J."/>
            <person name="Foster T.M."/>
            <person name="Erridge Z.A."/>
            <person name="Tiffin H."/>
            <person name="Waite C.N."/>
            <person name="Davies K.M."/>
            <person name="Grierson E.P."/>
            <person name="Laing W.A."/>
            <person name="Kirk R."/>
            <person name="Chen X."/>
            <person name="Wood M."/>
            <person name="Montefiori M."/>
            <person name="Brummell D.A."/>
            <person name="Schwinn K.E."/>
            <person name="Catanach A."/>
            <person name="Fullerton C."/>
            <person name="Li D."/>
            <person name="Meiyalaghan S."/>
            <person name="Nieuwenhuizen N."/>
            <person name="Read N."/>
            <person name="Prakash R."/>
            <person name="Hunter D."/>
            <person name="Zhang H."/>
            <person name="McKenzie M."/>
            <person name="Knabel M."/>
            <person name="Harris A."/>
            <person name="Allan A.C."/>
            <person name="Gleave A."/>
            <person name="Chen A."/>
            <person name="Janssen B.J."/>
            <person name="Plunkett B."/>
            <person name="Ampomah-Dwamena C."/>
            <person name="Voogd C."/>
            <person name="Leif D."/>
            <person name="Lafferty D."/>
            <person name="Souleyre E.J.F."/>
            <person name="Varkonyi-Gasic E."/>
            <person name="Gambi F."/>
            <person name="Hanley J."/>
            <person name="Yao J.L."/>
            <person name="Cheung J."/>
            <person name="David K.M."/>
            <person name="Warren B."/>
            <person name="Marsh K."/>
            <person name="Snowden K.C."/>
            <person name="Lin-Wang K."/>
            <person name="Brian L."/>
            <person name="Martinez-Sanchez M."/>
            <person name="Wang M."/>
            <person name="Ileperuma N."/>
            <person name="Macnee N."/>
            <person name="Campin R."/>
            <person name="McAtee P."/>
            <person name="Drummond R.S.M."/>
            <person name="Espley R.V."/>
            <person name="Ireland H.S."/>
            <person name="Wu R."/>
            <person name="Atkinson R.G."/>
            <person name="Karunairetnam S."/>
            <person name="Bulley S."/>
            <person name="Chunkath S."/>
            <person name="Hanley Z."/>
            <person name="Storey R."/>
            <person name="Thrimawithana A.H."/>
            <person name="Thomson S."/>
            <person name="David C."/>
            <person name="Testolin R."/>
            <person name="Huang H."/>
            <person name="Hellens R.P."/>
            <person name="Schaffer R.J."/>
        </authorList>
    </citation>
    <scope>NUCLEOTIDE SEQUENCE [LARGE SCALE GENOMIC DNA]</scope>
    <source>
        <strain evidence="20">cv. Red5</strain>
    </source>
</reference>
<dbReference type="PROSITE" id="PS51473">
    <property type="entry name" value="GNK2"/>
    <property type="match status" value="2"/>
</dbReference>
<protein>
    <submittedName>
        <fullName evidence="19">Cysteine-rich receptor-like protein kinase</fullName>
    </submittedName>
</protein>
<evidence type="ECO:0000256" key="6">
    <source>
        <dbReference type="ARBA" id="ARBA00022737"/>
    </source>
</evidence>
<feature type="transmembrane region" description="Helical" evidence="15">
    <location>
        <begin position="312"/>
        <end position="334"/>
    </location>
</feature>
<dbReference type="PANTHER" id="PTHR27002:SF1050">
    <property type="entry name" value="CYSTEINE-RICH RECEPTOR-LIKE PROTEIN KINASE 5"/>
    <property type="match status" value="1"/>
</dbReference>
<keyword evidence="8 19" id="KW-0418">Kinase</keyword>
<keyword evidence="7" id="KW-0547">Nucleotide-binding</keyword>
<comment type="caution">
    <text evidence="19">The sequence shown here is derived from an EMBL/GenBank/DDBJ whole genome shotgun (WGS) entry which is preliminary data.</text>
</comment>
<dbReference type="Gene3D" id="3.30.430.20">
    <property type="entry name" value="Gnk2 domain, C-X8-C-X2-C motif"/>
    <property type="match status" value="2"/>
</dbReference>
<dbReference type="GO" id="GO:0042742">
    <property type="term" value="P:defense response to bacterium"/>
    <property type="evidence" value="ECO:0007669"/>
    <property type="project" value="UniProtKB-ARBA"/>
</dbReference>
<dbReference type="InParanoid" id="A0A2R6RIT9"/>
<evidence type="ECO:0000256" key="15">
    <source>
        <dbReference type="SAM" id="Phobius"/>
    </source>
</evidence>
<organism evidence="19 20">
    <name type="scientific">Actinidia chinensis var. chinensis</name>
    <name type="common">Chinese soft-hair kiwi</name>
    <dbReference type="NCBI Taxonomy" id="1590841"/>
    <lineage>
        <taxon>Eukaryota</taxon>
        <taxon>Viridiplantae</taxon>
        <taxon>Streptophyta</taxon>
        <taxon>Embryophyta</taxon>
        <taxon>Tracheophyta</taxon>
        <taxon>Spermatophyta</taxon>
        <taxon>Magnoliopsida</taxon>
        <taxon>eudicotyledons</taxon>
        <taxon>Gunneridae</taxon>
        <taxon>Pentapetalae</taxon>
        <taxon>asterids</taxon>
        <taxon>Ericales</taxon>
        <taxon>Actinidiaceae</taxon>
        <taxon>Actinidia</taxon>
    </lineage>
</organism>
<feature type="domain" description="Gnk2-homologous" evidence="18">
    <location>
        <begin position="174"/>
        <end position="282"/>
    </location>
</feature>
<keyword evidence="6" id="KW-0677">Repeat</keyword>
<keyword evidence="20" id="KW-1185">Reference proteome</keyword>
<dbReference type="InterPro" id="IPR002902">
    <property type="entry name" value="GNK2"/>
</dbReference>
<dbReference type="EMBL" id="NKQK01000005">
    <property type="protein sequence ID" value="PSS29941.1"/>
    <property type="molecule type" value="Genomic_DNA"/>
</dbReference>
<keyword evidence="11 15" id="KW-0472">Membrane</keyword>
<dbReference type="Proteomes" id="UP000241394">
    <property type="component" value="Chromosome LG5"/>
</dbReference>
<dbReference type="OrthoDB" id="688481at2759"/>
<evidence type="ECO:0000256" key="9">
    <source>
        <dbReference type="ARBA" id="ARBA00022840"/>
    </source>
</evidence>
<dbReference type="InterPro" id="IPR001245">
    <property type="entry name" value="Ser-Thr/Tyr_kinase_cat_dom"/>
</dbReference>
<proteinExistence type="predicted"/>
<feature type="domain" description="Gnk2-homologous" evidence="18">
    <location>
        <begin position="64"/>
        <end position="168"/>
    </location>
</feature>
<keyword evidence="2" id="KW-0723">Serine/threonine-protein kinase</keyword>
<dbReference type="GO" id="GO:0004674">
    <property type="term" value="F:protein serine/threonine kinase activity"/>
    <property type="evidence" value="ECO:0007669"/>
    <property type="project" value="UniProtKB-KW"/>
</dbReference>
<dbReference type="CDD" id="cd14066">
    <property type="entry name" value="STKc_IRAK"/>
    <property type="match status" value="1"/>
</dbReference>
<dbReference type="FunFam" id="3.30.430.20:FF:000002">
    <property type="entry name" value="Cysteine-rich receptor-like protein kinase 10"/>
    <property type="match status" value="1"/>
</dbReference>
<dbReference type="InterPro" id="IPR000719">
    <property type="entry name" value="Prot_kinase_dom"/>
</dbReference>
<feature type="region of interest" description="Disordered" evidence="14">
    <location>
        <begin position="662"/>
        <end position="685"/>
    </location>
</feature>
<keyword evidence="3" id="KW-0808">Transferase</keyword>
<keyword evidence="9" id="KW-0067">ATP-binding</keyword>
<dbReference type="SMART" id="SM00220">
    <property type="entry name" value="S_TKc"/>
    <property type="match status" value="1"/>
</dbReference>
<evidence type="ECO:0000256" key="10">
    <source>
        <dbReference type="ARBA" id="ARBA00022989"/>
    </source>
</evidence>
<keyword evidence="5 16" id="KW-0732">Signal</keyword>
<evidence type="ECO:0000256" key="14">
    <source>
        <dbReference type="SAM" id="MobiDB-lite"/>
    </source>
</evidence>
<dbReference type="InterPro" id="IPR038408">
    <property type="entry name" value="GNK2_sf"/>
</dbReference>
<feature type="signal peptide" evidence="16">
    <location>
        <begin position="1"/>
        <end position="24"/>
    </location>
</feature>
<dbReference type="InterPro" id="IPR008271">
    <property type="entry name" value="Ser/Thr_kinase_AS"/>
</dbReference>
<evidence type="ECO:0000256" key="16">
    <source>
        <dbReference type="SAM" id="SignalP"/>
    </source>
</evidence>
<evidence type="ECO:0000256" key="1">
    <source>
        <dbReference type="ARBA" id="ARBA00004167"/>
    </source>
</evidence>
<dbReference type="CDD" id="cd23509">
    <property type="entry name" value="Gnk2-like"/>
    <property type="match status" value="2"/>
</dbReference>
<dbReference type="FunFam" id="3.30.430.20:FF:000003">
    <property type="entry name" value="Cysteine-rich RLK (RECEPTOR-like protein kinase) 10"/>
    <property type="match status" value="1"/>
</dbReference>
<dbReference type="InterPro" id="IPR011009">
    <property type="entry name" value="Kinase-like_dom_sf"/>
</dbReference>
<accession>A0A2R6RIT9</accession>
<dbReference type="Gene3D" id="1.10.510.10">
    <property type="entry name" value="Transferase(Phosphotransferase) domain 1"/>
    <property type="match status" value="1"/>
</dbReference>
<keyword evidence="4 15" id="KW-0812">Transmembrane</keyword>
<dbReference type="STRING" id="1590841.A0A2R6RIT9"/>
<dbReference type="PANTHER" id="PTHR27002">
    <property type="entry name" value="RECEPTOR-LIKE SERINE/THREONINE-PROTEIN KINASE SD1-8"/>
    <property type="match status" value="1"/>
</dbReference>
<dbReference type="SUPFAM" id="SSF56112">
    <property type="entry name" value="Protein kinase-like (PK-like)"/>
    <property type="match status" value="1"/>
</dbReference>
<gene>
    <name evidence="19" type="ORF">CEY00_Acc05255</name>
</gene>
<evidence type="ECO:0000256" key="5">
    <source>
        <dbReference type="ARBA" id="ARBA00022729"/>
    </source>
</evidence>
<dbReference type="PROSITE" id="PS00108">
    <property type="entry name" value="PROTEIN_KINASE_ST"/>
    <property type="match status" value="1"/>
</dbReference>
<keyword evidence="12 19" id="KW-0675">Receptor</keyword>
<evidence type="ECO:0000256" key="4">
    <source>
        <dbReference type="ARBA" id="ARBA00022692"/>
    </source>
</evidence>
<dbReference type="OMA" id="ACAECIT"/>
<dbReference type="FunFam" id="3.30.200.20:FF:000727">
    <property type="entry name" value="Cysteine-rich RLK (RECEPTOR-like protein kinase) 23"/>
    <property type="match status" value="1"/>
</dbReference>
<evidence type="ECO:0000313" key="19">
    <source>
        <dbReference type="EMBL" id="PSS29941.1"/>
    </source>
</evidence>
<comment type="subcellular location">
    <subcellularLocation>
        <location evidence="1">Membrane</location>
        <topology evidence="1">Single-pass membrane protein</topology>
    </subcellularLocation>
</comment>
<evidence type="ECO:0000256" key="12">
    <source>
        <dbReference type="ARBA" id="ARBA00023170"/>
    </source>
</evidence>
<feature type="chain" id="PRO_5015331331" evidence="16">
    <location>
        <begin position="25"/>
        <end position="698"/>
    </location>
</feature>
<dbReference type="AlphaFoldDB" id="A0A2R6RIT9"/>
<sequence>MIPISNYFFLFTLSLLSIISETKAAEKPFVIECPNNNVTYANVLLNGTAGVGRRIIWIIVPGILWLIEEKKNNVTYTPNSTYAANLDAVFASLSSNATNPAGFNNYTAGRGPPDAAYGLFLCRGDLSPAACQECVTFASTEVIKRCPTSKRATIWYEDCMLRYSNQSIFAVPDLTIVGILLNPQNVTTDVSRFQDVLGGLLRDIVNRASIGGLGKKFATGDANFSSRQTIYALAQCTPDLTTPECNSCLVQANSNFPNCCAEARGARVLFPSCNIRYETYPFYNATAFAAPPPPVVPLPPPTTGNGGFSSQVLIAIIVPICVIVLLFIVGFCWLRRRATEKYESVREDTVGDDITTDQPLQYDLATLQAATNNFSEGNKIGEGGFGPVYKATISNGEVIAVKRLSRSSGQGAEEFKNETVLVAKLQHRNLVRLLGFCLEGEENILIYEFVPNKSLEKFLFDPQEREKLDWPRRYKIIGGVARGMLYLHEDSRFRIVHRDLKASNILLDGDMNAKISDFGMARIFGVDQTEGNTNRVVGTFGYMSPEYVTRGQFSVKSDVFSFGVLVLEIISGKKNTGFYQTDYVDLLSYAWNLWRDERPLDLMDPTLEGTYSRNKVIRCIHIALLCVQDDPDNRPTMATVVVMLNSSSIILSLPQQPAFGSRIRTESNPPKFLEGDESTSKSMPVSVNGVSITGLYPR</sequence>
<reference evidence="19 20" key="1">
    <citation type="submission" date="2017-07" db="EMBL/GenBank/DDBJ databases">
        <title>An improved, manually edited Actinidia chinensis var. chinensis (kiwifruit) genome highlights the challenges associated with draft genomes and gene prediction in plants.</title>
        <authorList>
            <person name="Pilkington S."/>
            <person name="Crowhurst R."/>
            <person name="Hilario E."/>
            <person name="Nardozza S."/>
            <person name="Fraser L."/>
            <person name="Peng Y."/>
            <person name="Gunaseelan K."/>
            <person name="Simpson R."/>
            <person name="Tahir J."/>
            <person name="Deroles S."/>
            <person name="Templeton K."/>
            <person name="Luo Z."/>
            <person name="Davy M."/>
            <person name="Cheng C."/>
            <person name="Mcneilage M."/>
            <person name="Scaglione D."/>
            <person name="Liu Y."/>
            <person name="Zhang Q."/>
            <person name="Datson P."/>
            <person name="De Silva N."/>
            <person name="Gardiner S."/>
            <person name="Bassett H."/>
            <person name="Chagne D."/>
            <person name="Mccallum J."/>
            <person name="Dzierzon H."/>
            <person name="Deng C."/>
            <person name="Wang Y.-Y."/>
            <person name="Barron N."/>
            <person name="Manako K."/>
            <person name="Bowen J."/>
            <person name="Foster T."/>
            <person name="Erridge Z."/>
            <person name="Tiffin H."/>
            <person name="Waite C."/>
            <person name="Davies K."/>
            <person name="Grierson E."/>
            <person name="Laing W."/>
            <person name="Kirk R."/>
            <person name="Chen X."/>
            <person name="Wood M."/>
            <person name="Montefiori M."/>
            <person name="Brummell D."/>
            <person name="Schwinn K."/>
            <person name="Catanach A."/>
            <person name="Fullerton C."/>
            <person name="Li D."/>
            <person name="Meiyalaghan S."/>
            <person name="Nieuwenhuizen N."/>
            <person name="Read N."/>
            <person name="Prakash R."/>
            <person name="Hunter D."/>
            <person name="Zhang H."/>
            <person name="Mckenzie M."/>
            <person name="Knabel M."/>
            <person name="Harris A."/>
            <person name="Allan A."/>
            <person name="Chen A."/>
            <person name="Janssen B."/>
            <person name="Plunkett B."/>
            <person name="Dwamena C."/>
            <person name="Voogd C."/>
            <person name="Leif D."/>
            <person name="Lafferty D."/>
            <person name="Souleyre E."/>
            <person name="Varkonyi-Gasic E."/>
            <person name="Gambi F."/>
            <person name="Hanley J."/>
            <person name="Yao J.-L."/>
            <person name="Cheung J."/>
            <person name="David K."/>
            <person name="Warren B."/>
            <person name="Marsh K."/>
            <person name="Snowden K."/>
            <person name="Lin-Wang K."/>
            <person name="Brian L."/>
            <person name="Martinez-Sanchez M."/>
            <person name="Wang M."/>
            <person name="Ileperuma N."/>
            <person name="Macnee N."/>
            <person name="Campin R."/>
            <person name="Mcatee P."/>
            <person name="Drummond R."/>
            <person name="Espley R."/>
            <person name="Ireland H."/>
            <person name="Wu R."/>
            <person name="Atkinson R."/>
            <person name="Karunairetnam S."/>
            <person name="Bulley S."/>
            <person name="Chunkath S."/>
            <person name="Hanley Z."/>
            <person name="Storey R."/>
            <person name="Thrimawithana A."/>
            <person name="Thomson S."/>
            <person name="David C."/>
            <person name="Testolin R."/>
        </authorList>
    </citation>
    <scope>NUCLEOTIDE SEQUENCE [LARGE SCALE GENOMIC DNA]</scope>
    <source>
        <strain evidence="20">cv. Red5</strain>
        <tissue evidence="19">Young leaf</tissue>
    </source>
</reference>
<evidence type="ECO:0000256" key="8">
    <source>
        <dbReference type="ARBA" id="ARBA00022777"/>
    </source>
</evidence>
<dbReference type="Gramene" id="PSS29941">
    <property type="protein sequence ID" value="PSS29941"/>
    <property type="gene ID" value="CEY00_Acc05255"/>
</dbReference>
<keyword evidence="10 15" id="KW-1133">Transmembrane helix</keyword>
<feature type="domain" description="Protein kinase" evidence="17">
    <location>
        <begin position="374"/>
        <end position="659"/>
    </location>
</feature>
<dbReference type="GO" id="GO:0005524">
    <property type="term" value="F:ATP binding"/>
    <property type="evidence" value="ECO:0007669"/>
    <property type="project" value="UniProtKB-KW"/>
</dbReference>
<evidence type="ECO:0000256" key="11">
    <source>
        <dbReference type="ARBA" id="ARBA00023136"/>
    </source>
</evidence>
<evidence type="ECO:0000256" key="13">
    <source>
        <dbReference type="ARBA" id="ARBA00023180"/>
    </source>
</evidence>
<dbReference type="Pfam" id="PF07714">
    <property type="entry name" value="PK_Tyr_Ser-Thr"/>
    <property type="match status" value="1"/>
</dbReference>
<evidence type="ECO:0000259" key="17">
    <source>
        <dbReference type="PROSITE" id="PS50011"/>
    </source>
</evidence>
<keyword evidence="13" id="KW-0325">Glycoprotein</keyword>
<dbReference type="PROSITE" id="PS50011">
    <property type="entry name" value="PROTEIN_KINASE_DOM"/>
    <property type="match status" value="1"/>
</dbReference>
<evidence type="ECO:0000256" key="2">
    <source>
        <dbReference type="ARBA" id="ARBA00022527"/>
    </source>
</evidence>
<name>A0A2R6RIT9_ACTCC</name>
<dbReference type="GO" id="GO:0005886">
    <property type="term" value="C:plasma membrane"/>
    <property type="evidence" value="ECO:0007669"/>
    <property type="project" value="TreeGrafter"/>
</dbReference>
<evidence type="ECO:0000256" key="7">
    <source>
        <dbReference type="ARBA" id="ARBA00022741"/>
    </source>
</evidence>
<dbReference type="Gene3D" id="3.30.200.20">
    <property type="entry name" value="Phosphorylase Kinase, domain 1"/>
    <property type="match status" value="1"/>
</dbReference>
<evidence type="ECO:0000313" key="20">
    <source>
        <dbReference type="Proteomes" id="UP000241394"/>
    </source>
</evidence>
<dbReference type="GO" id="GO:0009751">
    <property type="term" value="P:response to salicylic acid"/>
    <property type="evidence" value="ECO:0007669"/>
    <property type="project" value="UniProtKB-ARBA"/>
</dbReference>
<evidence type="ECO:0000259" key="18">
    <source>
        <dbReference type="PROSITE" id="PS51473"/>
    </source>
</evidence>